<gene>
    <name evidence="1" type="ORF">ACFSDX_07645</name>
</gene>
<dbReference type="RefSeq" id="WP_382312689.1">
    <property type="nucleotide sequence ID" value="NZ_JBHUFD010000002.1"/>
</dbReference>
<sequence>MWYLFHDVAYQNKTIRYVKPPDIDSDGFHIATNFAEMRVLSQYIEYREPATIVIALLGRGIIGCSNEDKIRGPILEAFQREYQRLPDKSYKWRAAELVID</sequence>
<reference evidence="2" key="1">
    <citation type="journal article" date="2019" name="Int. J. Syst. Evol. Microbiol.">
        <title>The Global Catalogue of Microorganisms (GCM) 10K type strain sequencing project: providing services to taxonomists for standard genome sequencing and annotation.</title>
        <authorList>
            <consortium name="The Broad Institute Genomics Platform"/>
            <consortium name="The Broad Institute Genome Sequencing Center for Infectious Disease"/>
            <person name="Wu L."/>
            <person name="Ma J."/>
        </authorList>
    </citation>
    <scope>NUCLEOTIDE SEQUENCE [LARGE SCALE GENOMIC DNA]</scope>
    <source>
        <strain evidence="2">CGMCC 1.15795</strain>
    </source>
</reference>
<organism evidence="1 2">
    <name type="scientific">Hymenobacter bucti</name>
    <dbReference type="NCBI Taxonomy" id="1844114"/>
    <lineage>
        <taxon>Bacteria</taxon>
        <taxon>Pseudomonadati</taxon>
        <taxon>Bacteroidota</taxon>
        <taxon>Cytophagia</taxon>
        <taxon>Cytophagales</taxon>
        <taxon>Hymenobacteraceae</taxon>
        <taxon>Hymenobacter</taxon>
    </lineage>
</organism>
<comment type="caution">
    <text evidence="1">The sequence shown here is derived from an EMBL/GenBank/DDBJ whole genome shotgun (WGS) entry which is preliminary data.</text>
</comment>
<evidence type="ECO:0000313" key="2">
    <source>
        <dbReference type="Proteomes" id="UP001597197"/>
    </source>
</evidence>
<proteinExistence type="predicted"/>
<protein>
    <recommendedName>
        <fullName evidence="3">DUF695 domain-containing protein</fullName>
    </recommendedName>
</protein>
<name>A0ABW4QRV0_9BACT</name>
<evidence type="ECO:0000313" key="1">
    <source>
        <dbReference type="EMBL" id="MFD1872296.1"/>
    </source>
</evidence>
<keyword evidence="2" id="KW-1185">Reference proteome</keyword>
<accession>A0ABW4QRV0</accession>
<evidence type="ECO:0008006" key="3">
    <source>
        <dbReference type="Google" id="ProtNLM"/>
    </source>
</evidence>
<dbReference type="Proteomes" id="UP001597197">
    <property type="component" value="Unassembled WGS sequence"/>
</dbReference>
<dbReference type="EMBL" id="JBHUFD010000002">
    <property type="protein sequence ID" value="MFD1872296.1"/>
    <property type="molecule type" value="Genomic_DNA"/>
</dbReference>